<dbReference type="EMBL" id="PRDS01000004">
    <property type="protein sequence ID" value="PPB80978.1"/>
    <property type="molecule type" value="Genomic_DNA"/>
</dbReference>
<dbReference type="Pfam" id="PF13490">
    <property type="entry name" value="zf-HC2"/>
    <property type="match status" value="1"/>
</dbReference>
<evidence type="ECO:0000259" key="2">
    <source>
        <dbReference type="Pfam" id="PF13490"/>
    </source>
</evidence>
<dbReference type="AlphaFoldDB" id="A0A2S5JI03"/>
<name>A0A2S5JI03_9RHOB</name>
<comment type="caution">
    <text evidence="3">The sequence shown here is derived from an EMBL/GenBank/DDBJ whole genome shotgun (WGS) entry which is preliminary data.</text>
</comment>
<evidence type="ECO:0000256" key="1">
    <source>
        <dbReference type="SAM" id="MobiDB-lite"/>
    </source>
</evidence>
<evidence type="ECO:0000313" key="4">
    <source>
        <dbReference type="Proteomes" id="UP000239736"/>
    </source>
</evidence>
<accession>A0A2S5JI03</accession>
<dbReference type="OrthoDB" id="8374021at2"/>
<dbReference type="RefSeq" id="WP_104070851.1">
    <property type="nucleotide sequence ID" value="NZ_PRDS01000004.1"/>
</dbReference>
<protein>
    <submittedName>
        <fullName evidence="3">Putative zinc finger protein</fullName>
    </submittedName>
</protein>
<feature type="region of interest" description="Disordered" evidence="1">
    <location>
        <begin position="56"/>
        <end position="80"/>
    </location>
</feature>
<dbReference type="InterPro" id="IPR027383">
    <property type="entry name" value="Znf_put"/>
</dbReference>
<sequence>MLSCKDVAARASALIDRELSMREALQMRLHLIMCRGCRHFVRQVRLTDRLVARVANADQPPDPGPEKLLAILRDKRPPGR</sequence>
<dbReference type="Proteomes" id="UP000239736">
    <property type="component" value="Unassembled WGS sequence"/>
</dbReference>
<feature type="domain" description="Putative zinc-finger" evidence="2">
    <location>
        <begin position="4"/>
        <end position="38"/>
    </location>
</feature>
<organism evidence="3 4">
    <name type="scientific">Albidovulum inexpectatum</name>
    <dbReference type="NCBI Taxonomy" id="196587"/>
    <lineage>
        <taxon>Bacteria</taxon>
        <taxon>Pseudomonadati</taxon>
        <taxon>Pseudomonadota</taxon>
        <taxon>Alphaproteobacteria</taxon>
        <taxon>Rhodobacterales</taxon>
        <taxon>Paracoccaceae</taxon>
        <taxon>Albidovulum</taxon>
    </lineage>
</organism>
<reference evidence="3 4" key="1">
    <citation type="submission" date="2018-01" db="EMBL/GenBank/DDBJ databases">
        <title>Genomic Encyclopedia of Archaeal and Bacterial Type Strains, Phase II (KMG-II): from individual species to whole genera.</title>
        <authorList>
            <person name="Goeker M."/>
        </authorList>
    </citation>
    <scope>NUCLEOTIDE SEQUENCE [LARGE SCALE GENOMIC DNA]</scope>
    <source>
        <strain evidence="3 4">DSM 12048</strain>
    </source>
</reference>
<gene>
    <name evidence="3" type="ORF">LV82_01711</name>
</gene>
<evidence type="ECO:0000313" key="3">
    <source>
        <dbReference type="EMBL" id="PPB80978.1"/>
    </source>
</evidence>
<proteinExistence type="predicted"/>
<keyword evidence="4" id="KW-1185">Reference proteome</keyword>